<feature type="domain" description="C3H1-type" evidence="7">
    <location>
        <begin position="121"/>
        <end position="149"/>
    </location>
</feature>
<dbReference type="SMART" id="SM00356">
    <property type="entry name" value="ZnF_C3H1"/>
    <property type="match status" value="3"/>
</dbReference>
<dbReference type="GeneID" id="17302798"/>
<organism evidence="8">
    <name type="scientific">Guillardia theta (strain CCMP2712)</name>
    <name type="common">Cryptophyte</name>
    <dbReference type="NCBI Taxonomy" id="905079"/>
    <lineage>
        <taxon>Eukaryota</taxon>
        <taxon>Cryptophyceae</taxon>
        <taxon>Pyrenomonadales</taxon>
        <taxon>Geminigeraceae</taxon>
        <taxon>Guillardia</taxon>
    </lineage>
</organism>
<evidence type="ECO:0000256" key="6">
    <source>
        <dbReference type="SAM" id="MobiDB-lite"/>
    </source>
</evidence>
<feature type="zinc finger region" description="C3H1-type" evidence="5">
    <location>
        <begin position="121"/>
        <end position="149"/>
    </location>
</feature>
<dbReference type="InterPro" id="IPR045877">
    <property type="entry name" value="ZFP36-like"/>
</dbReference>
<dbReference type="Pfam" id="PF00642">
    <property type="entry name" value="zf-CCCH"/>
    <property type="match status" value="3"/>
</dbReference>
<dbReference type="SUPFAM" id="SSF90229">
    <property type="entry name" value="CCCH zinc finger"/>
    <property type="match status" value="2"/>
</dbReference>
<name>L1JBT5_GUITC</name>
<dbReference type="GO" id="GO:0008270">
    <property type="term" value="F:zinc ion binding"/>
    <property type="evidence" value="ECO:0007669"/>
    <property type="project" value="UniProtKB-KW"/>
</dbReference>
<feature type="zinc finger region" description="C3H1-type" evidence="5">
    <location>
        <begin position="398"/>
        <end position="425"/>
    </location>
</feature>
<dbReference type="RefSeq" id="XP_005832983.1">
    <property type="nucleotide sequence ID" value="XM_005832926.1"/>
</dbReference>
<reference evidence="8 10" key="1">
    <citation type="journal article" date="2012" name="Nature">
        <title>Algal genomes reveal evolutionary mosaicism and the fate of nucleomorphs.</title>
        <authorList>
            <consortium name="DOE Joint Genome Institute"/>
            <person name="Curtis B.A."/>
            <person name="Tanifuji G."/>
            <person name="Burki F."/>
            <person name="Gruber A."/>
            <person name="Irimia M."/>
            <person name="Maruyama S."/>
            <person name="Arias M.C."/>
            <person name="Ball S.G."/>
            <person name="Gile G.H."/>
            <person name="Hirakawa Y."/>
            <person name="Hopkins J.F."/>
            <person name="Kuo A."/>
            <person name="Rensing S.A."/>
            <person name="Schmutz J."/>
            <person name="Symeonidi A."/>
            <person name="Elias M."/>
            <person name="Eveleigh R.J."/>
            <person name="Herman E.K."/>
            <person name="Klute M.J."/>
            <person name="Nakayama T."/>
            <person name="Obornik M."/>
            <person name="Reyes-Prieto A."/>
            <person name="Armbrust E.V."/>
            <person name="Aves S.J."/>
            <person name="Beiko R.G."/>
            <person name="Coutinho P."/>
            <person name="Dacks J.B."/>
            <person name="Durnford D.G."/>
            <person name="Fast N.M."/>
            <person name="Green B.R."/>
            <person name="Grisdale C.J."/>
            <person name="Hempel F."/>
            <person name="Henrissat B."/>
            <person name="Hoppner M.P."/>
            <person name="Ishida K."/>
            <person name="Kim E."/>
            <person name="Koreny L."/>
            <person name="Kroth P.G."/>
            <person name="Liu Y."/>
            <person name="Malik S.B."/>
            <person name="Maier U.G."/>
            <person name="McRose D."/>
            <person name="Mock T."/>
            <person name="Neilson J.A."/>
            <person name="Onodera N.T."/>
            <person name="Poole A.M."/>
            <person name="Pritham E.J."/>
            <person name="Richards T.A."/>
            <person name="Rocap G."/>
            <person name="Roy S.W."/>
            <person name="Sarai C."/>
            <person name="Schaack S."/>
            <person name="Shirato S."/>
            <person name="Slamovits C.H."/>
            <person name="Spencer D.F."/>
            <person name="Suzuki S."/>
            <person name="Worden A.Z."/>
            <person name="Zauner S."/>
            <person name="Barry K."/>
            <person name="Bell C."/>
            <person name="Bharti A.K."/>
            <person name="Crow J.A."/>
            <person name="Grimwood J."/>
            <person name="Kramer R."/>
            <person name="Lindquist E."/>
            <person name="Lucas S."/>
            <person name="Salamov A."/>
            <person name="McFadden G.I."/>
            <person name="Lane C.E."/>
            <person name="Keeling P.J."/>
            <person name="Gray M.W."/>
            <person name="Grigoriev I.V."/>
            <person name="Archibald J.M."/>
        </authorList>
    </citation>
    <scope>NUCLEOTIDE SEQUENCE</scope>
    <source>
        <strain evidence="8 10">CCMP2712</strain>
    </source>
</reference>
<dbReference type="EMBL" id="JH992996">
    <property type="protein sequence ID" value="EKX46003.1"/>
    <property type="molecule type" value="Genomic_DNA"/>
</dbReference>
<dbReference type="HOGENOM" id="CLU_614613_0_0_1"/>
<dbReference type="EnsemblProtists" id="EKX46003">
    <property type="protein sequence ID" value="EKX46003"/>
    <property type="gene ID" value="GUITHDRAFT_108044"/>
</dbReference>
<dbReference type="InterPro" id="IPR036855">
    <property type="entry name" value="Znf_CCCH_sf"/>
</dbReference>
<dbReference type="PROSITE" id="PS50103">
    <property type="entry name" value="ZF_C3H1"/>
    <property type="match status" value="3"/>
</dbReference>
<reference evidence="10" key="2">
    <citation type="submission" date="2012-11" db="EMBL/GenBank/DDBJ databases">
        <authorList>
            <person name="Kuo A."/>
            <person name="Curtis B.A."/>
            <person name="Tanifuji G."/>
            <person name="Burki F."/>
            <person name="Gruber A."/>
            <person name="Irimia M."/>
            <person name="Maruyama S."/>
            <person name="Arias M.C."/>
            <person name="Ball S.G."/>
            <person name="Gile G.H."/>
            <person name="Hirakawa Y."/>
            <person name="Hopkins J.F."/>
            <person name="Rensing S.A."/>
            <person name="Schmutz J."/>
            <person name="Symeonidi A."/>
            <person name="Elias M."/>
            <person name="Eveleigh R.J."/>
            <person name="Herman E.K."/>
            <person name="Klute M.J."/>
            <person name="Nakayama T."/>
            <person name="Obornik M."/>
            <person name="Reyes-Prieto A."/>
            <person name="Armbrust E.V."/>
            <person name="Aves S.J."/>
            <person name="Beiko R.G."/>
            <person name="Coutinho P."/>
            <person name="Dacks J.B."/>
            <person name="Durnford D.G."/>
            <person name="Fast N.M."/>
            <person name="Green B.R."/>
            <person name="Grisdale C."/>
            <person name="Hempe F."/>
            <person name="Henrissat B."/>
            <person name="Hoppner M.P."/>
            <person name="Ishida K.-I."/>
            <person name="Kim E."/>
            <person name="Koreny L."/>
            <person name="Kroth P.G."/>
            <person name="Liu Y."/>
            <person name="Malik S.-B."/>
            <person name="Maier U.G."/>
            <person name="McRose D."/>
            <person name="Mock T."/>
            <person name="Neilson J.A."/>
            <person name="Onodera N.T."/>
            <person name="Poole A.M."/>
            <person name="Pritham E.J."/>
            <person name="Richards T.A."/>
            <person name="Rocap G."/>
            <person name="Roy S.W."/>
            <person name="Sarai C."/>
            <person name="Schaack S."/>
            <person name="Shirato S."/>
            <person name="Slamovits C.H."/>
            <person name="Spencer D.F."/>
            <person name="Suzuki S."/>
            <person name="Worden A.Z."/>
            <person name="Zauner S."/>
            <person name="Barry K."/>
            <person name="Bell C."/>
            <person name="Bharti A.K."/>
            <person name="Crow J.A."/>
            <person name="Grimwood J."/>
            <person name="Kramer R."/>
            <person name="Lindquist E."/>
            <person name="Lucas S."/>
            <person name="Salamov A."/>
            <person name="McFadden G.I."/>
            <person name="Lane C.E."/>
            <person name="Keeling P.J."/>
            <person name="Gray M.W."/>
            <person name="Grigoriev I.V."/>
            <person name="Archibald J.M."/>
        </authorList>
    </citation>
    <scope>NUCLEOTIDE SEQUENCE</scope>
    <source>
        <strain evidence="10">CCMP2712</strain>
    </source>
</reference>
<evidence type="ECO:0000256" key="2">
    <source>
        <dbReference type="ARBA" id="ARBA00022737"/>
    </source>
</evidence>
<keyword evidence="4 5" id="KW-0862">Zinc</keyword>
<feature type="region of interest" description="Disordered" evidence="6">
    <location>
        <begin position="244"/>
        <end position="268"/>
    </location>
</feature>
<feature type="zinc finger region" description="C3H1-type" evidence="5">
    <location>
        <begin position="30"/>
        <end position="58"/>
    </location>
</feature>
<keyword evidence="1 5" id="KW-0479">Metal-binding</keyword>
<evidence type="ECO:0000313" key="10">
    <source>
        <dbReference type="Proteomes" id="UP000011087"/>
    </source>
</evidence>
<dbReference type="OrthoDB" id="411372at2759"/>
<evidence type="ECO:0000313" key="9">
    <source>
        <dbReference type="EnsemblProtists" id="EKX46003"/>
    </source>
</evidence>
<evidence type="ECO:0000256" key="1">
    <source>
        <dbReference type="ARBA" id="ARBA00022723"/>
    </source>
</evidence>
<evidence type="ECO:0000259" key="7">
    <source>
        <dbReference type="PROSITE" id="PS50103"/>
    </source>
</evidence>
<dbReference type="Proteomes" id="UP000011087">
    <property type="component" value="Unassembled WGS sequence"/>
</dbReference>
<evidence type="ECO:0000256" key="5">
    <source>
        <dbReference type="PROSITE-ProRule" id="PRU00723"/>
    </source>
</evidence>
<reference evidence="9" key="3">
    <citation type="submission" date="2015-06" db="UniProtKB">
        <authorList>
            <consortium name="EnsemblProtists"/>
        </authorList>
    </citation>
    <scope>IDENTIFICATION</scope>
</reference>
<keyword evidence="2" id="KW-0677">Repeat</keyword>
<dbReference type="Gene3D" id="4.10.1000.10">
    <property type="entry name" value="Zinc finger, CCCH-type"/>
    <property type="match status" value="2"/>
</dbReference>
<evidence type="ECO:0000256" key="3">
    <source>
        <dbReference type="ARBA" id="ARBA00022771"/>
    </source>
</evidence>
<dbReference type="GO" id="GO:0003729">
    <property type="term" value="F:mRNA binding"/>
    <property type="evidence" value="ECO:0007669"/>
    <property type="project" value="InterPro"/>
</dbReference>
<dbReference type="AlphaFoldDB" id="L1JBT5"/>
<protein>
    <recommendedName>
        <fullName evidence="7">C3H1-type domain-containing protein</fullName>
    </recommendedName>
</protein>
<evidence type="ECO:0000256" key="4">
    <source>
        <dbReference type="ARBA" id="ARBA00022833"/>
    </source>
</evidence>
<dbReference type="InterPro" id="IPR000571">
    <property type="entry name" value="Znf_CCCH"/>
</dbReference>
<keyword evidence="3 5" id="KW-0863">Zinc-finger</keyword>
<feature type="domain" description="C3H1-type" evidence="7">
    <location>
        <begin position="398"/>
        <end position="425"/>
    </location>
</feature>
<accession>L1JBT5</accession>
<feature type="compositionally biased region" description="Polar residues" evidence="6">
    <location>
        <begin position="245"/>
        <end position="260"/>
    </location>
</feature>
<evidence type="ECO:0000313" key="8">
    <source>
        <dbReference type="EMBL" id="EKX46003.1"/>
    </source>
</evidence>
<gene>
    <name evidence="8" type="ORF">GUITHDRAFT_108044</name>
</gene>
<dbReference type="KEGG" id="gtt:GUITHDRAFT_108044"/>
<feature type="domain" description="C3H1-type" evidence="7">
    <location>
        <begin position="30"/>
        <end position="58"/>
    </location>
</feature>
<keyword evidence="10" id="KW-1185">Reference proteome</keyword>
<sequence length="446" mass="49829">MSSASASSSDSPPVHYGRQDLGSFQPIVNGKSAKLCDFWSRNGNCVHGEHCRFLHDPSVAPRPLQLDIRSKRSRPNVQSLLQLHKGNDNDLISLDFPPPNINLNATSPNMILANDTRPFSKKKQRVCDFFLKYGNCRQQEACRFLHLRLEDVVQQNALQIVAPEHHNHSFGDLPQGQSALHSFEVQHNHNSLGSNVGGSDFQPLPDLIRCDDDEAAQLSQNQPFRHQLLESPGEQALGLAGQRLPFSSTENGSPTFNMESRGTRGDGFKRYASREAPKLNYESAFHAIPRPLSYFPSSQFPLPDTFTDSDFRNSSVKEFSALCGRSATLQHDDALSSIPLWAEEPRAQRNMQARSATMPKPSYIPGVARAMDGSMWLVSPDGWAVLSEASNSSTMNVGRRRLCDFFCKHGNCRHGLTCSFLHVTESMPVEDYIEARTRKMDLSKFQ</sequence>
<proteinExistence type="predicted"/>
<dbReference type="PANTHER" id="PTHR12547">
    <property type="entry name" value="CCCH ZINC FINGER/TIS11-RELATED"/>
    <property type="match status" value="1"/>
</dbReference>
<dbReference type="PaxDb" id="55529-EKX46003"/>